<dbReference type="Pfam" id="PF00578">
    <property type="entry name" value="AhpC-TSA"/>
    <property type="match status" value="1"/>
</dbReference>
<dbReference type="InterPro" id="IPR000866">
    <property type="entry name" value="AhpC/TSA"/>
</dbReference>
<proteinExistence type="predicted"/>
<keyword evidence="3" id="KW-1185">Reference proteome</keyword>
<evidence type="ECO:0000313" key="3">
    <source>
        <dbReference type="Proteomes" id="UP001317963"/>
    </source>
</evidence>
<dbReference type="Proteomes" id="UP001317963">
    <property type="component" value="Chromosome"/>
</dbReference>
<protein>
    <submittedName>
        <fullName evidence="2">Redoxin domain-containing protein</fullName>
    </submittedName>
</protein>
<feature type="domain" description="Alkyl hydroperoxide reductase subunit C/ Thiol specific antioxidant" evidence="1">
    <location>
        <begin position="1"/>
        <end position="86"/>
    </location>
</feature>
<dbReference type="Gene3D" id="3.40.30.10">
    <property type="entry name" value="Glutaredoxin"/>
    <property type="match status" value="1"/>
</dbReference>
<reference evidence="2 3" key="1">
    <citation type="submission" date="2019-02" db="EMBL/GenBank/DDBJ databases">
        <title>Halieaceae_genomes.</title>
        <authorList>
            <person name="Li S.-H."/>
        </authorList>
    </citation>
    <scope>NUCLEOTIDE SEQUENCE [LARGE SCALE GENOMIC DNA]</scope>
    <source>
        <strain evidence="2 3">JH123</strain>
    </source>
</reference>
<dbReference type="InterPro" id="IPR036249">
    <property type="entry name" value="Thioredoxin-like_sf"/>
</dbReference>
<evidence type="ECO:0000313" key="2">
    <source>
        <dbReference type="EMBL" id="UZP75189.1"/>
    </source>
</evidence>
<name>A0ABY6Q7Z0_9GAMM</name>
<accession>A0ABY6Q7Z0</accession>
<evidence type="ECO:0000259" key="1">
    <source>
        <dbReference type="Pfam" id="PF00578"/>
    </source>
</evidence>
<dbReference type="EMBL" id="CP036501">
    <property type="protein sequence ID" value="UZP75189.1"/>
    <property type="molecule type" value="Genomic_DNA"/>
</dbReference>
<organism evidence="2 3">
    <name type="scientific">Candidatus Paraluminiphilus aquimaris</name>
    <dbReference type="NCBI Taxonomy" id="2518994"/>
    <lineage>
        <taxon>Bacteria</taxon>
        <taxon>Pseudomonadati</taxon>
        <taxon>Pseudomonadota</taxon>
        <taxon>Gammaproteobacteria</taxon>
        <taxon>Cellvibrionales</taxon>
        <taxon>Halieaceae</taxon>
        <taxon>Candidatus Paraluminiphilus</taxon>
    </lineage>
</organism>
<dbReference type="SUPFAM" id="SSF52833">
    <property type="entry name" value="Thioredoxin-like"/>
    <property type="match status" value="1"/>
</dbReference>
<gene>
    <name evidence="2" type="ORF">E0F26_10770</name>
</gene>
<sequence length="115" mass="12705">MEELRTEFDQRGVKVITVSVDLPEVIAEKRHLHGLQATMLSDQQLAVTDAFGLRNQGVHSAPGSEPAKALPVPATLLIDREGTVLWRDLSEDYQRRSDPSVVLAAMQAHFESVTD</sequence>